<dbReference type="RefSeq" id="WP_085010377.1">
    <property type="nucleotide sequence ID" value="NZ_NAAD01000009.1"/>
</dbReference>
<dbReference type="STRING" id="1969733.B5V00_08620"/>
<dbReference type="EMBL" id="NAAD01000009">
    <property type="protein sequence ID" value="ORJ60304.1"/>
    <property type="molecule type" value="Genomic_DNA"/>
</dbReference>
<dbReference type="OrthoDB" id="9182171at2"/>
<dbReference type="Proteomes" id="UP000193136">
    <property type="component" value="Unassembled WGS sequence"/>
</dbReference>
<protein>
    <submittedName>
        <fullName evidence="1">Uncharacterized protein</fullName>
    </submittedName>
</protein>
<name>A0A1X0Y5I4_9BACT</name>
<accession>A0A1X0Y5I4</accession>
<dbReference type="AlphaFoldDB" id="A0A1X0Y5I4"/>
<keyword evidence="2" id="KW-1185">Reference proteome</keyword>
<evidence type="ECO:0000313" key="2">
    <source>
        <dbReference type="Proteomes" id="UP000193136"/>
    </source>
</evidence>
<evidence type="ECO:0000313" key="1">
    <source>
        <dbReference type="EMBL" id="ORJ60304.1"/>
    </source>
</evidence>
<gene>
    <name evidence="1" type="ORF">B5V00_08620</name>
</gene>
<reference evidence="1 2" key="1">
    <citation type="submission" date="2017-03" db="EMBL/GenBank/DDBJ databases">
        <title>Genome sequence of Geothermobacter sp. EPR-M, Deep-Sea Iron Reducer.</title>
        <authorList>
            <person name="Tully B."/>
            <person name="Savalia P."/>
            <person name="Abuyen K."/>
            <person name="Baughan C."/>
            <person name="Romero E."/>
            <person name="Ronkowski C."/>
            <person name="Torres B."/>
            <person name="Tremblay J."/>
            <person name="Trujillo A."/>
            <person name="Tyler M."/>
            <person name="Perez-Rodriguez I."/>
            <person name="Amend J."/>
        </authorList>
    </citation>
    <scope>NUCLEOTIDE SEQUENCE [LARGE SCALE GENOMIC DNA]</scope>
    <source>
        <strain evidence="1 2">EPR-M</strain>
    </source>
</reference>
<organism evidence="1 2">
    <name type="scientific">Geothermobacter hydrogeniphilus</name>
    <dbReference type="NCBI Taxonomy" id="1969733"/>
    <lineage>
        <taxon>Bacteria</taxon>
        <taxon>Pseudomonadati</taxon>
        <taxon>Thermodesulfobacteriota</taxon>
        <taxon>Desulfuromonadia</taxon>
        <taxon>Desulfuromonadales</taxon>
        <taxon>Geothermobacteraceae</taxon>
        <taxon>Geothermobacter</taxon>
    </lineage>
</organism>
<comment type="caution">
    <text evidence="1">The sequence shown here is derived from an EMBL/GenBank/DDBJ whole genome shotgun (WGS) entry which is preliminary data.</text>
</comment>
<sequence length="304" mass="35653">MLKEYALDPECLKEWSTFRYLIENFGVSQGRLIAEFPRKWVKMAYAACGSFSFRQKQLAEIQLKRLKKAGLCKSNRPYDSGCKWLENAIRQQAHNPFHAIVSCISNIEAKVVDAHELTQAEPLWRTEKDRKILRTTKELGGAVSKLLQISDRILFVDKMFDPETDRWKELLLHFIGIASRGREIPPTFEYHTKIENEEYGKPEDVRTRDFQQVCQRELVDRLPDGCLIKIVRWDQRHGADFFHSRYILTEKGGLRIDWGLDVSRKAGETTDISLLDEDLWRGYWAWFARREGPLEFVDEVKVVR</sequence>
<proteinExistence type="predicted"/>